<feature type="transmembrane region" description="Helical" evidence="7">
    <location>
        <begin position="299"/>
        <end position="320"/>
    </location>
</feature>
<name>A0A2C8ZAR4_9MICO</name>
<dbReference type="Proteomes" id="UP000219440">
    <property type="component" value="Unassembled WGS sequence"/>
</dbReference>
<dbReference type="InterPro" id="IPR000515">
    <property type="entry name" value="MetI-like"/>
</dbReference>
<dbReference type="GO" id="GO:0005886">
    <property type="term" value="C:plasma membrane"/>
    <property type="evidence" value="ECO:0007669"/>
    <property type="project" value="UniProtKB-SubCell"/>
</dbReference>
<feature type="domain" description="ABC transmembrane type-1" evidence="9">
    <location>
        <begin position="105"/>
        <end position="320"/>
    </location>
</feature>
<dbReference type="InterPro" id="IPR051393">
    <property type="entry name" value="ABC_transporter_permease"/>
</dbReference>
<evidence type="ECO:0000256" key="8">
    <source>
        <dbReference type="SAM" id="MobiDB-lite"/>
    </source>
</evidence>
<dbReference type="SUPFAM" id="SSF161098">
    <property type="entry name" value="MetI-like"/>
    <property type="match status" value="1"/>
</dbReference>
<dbReference type="PANTHER" id="PTHR30193">
    <property type="entry name" value="ABC TRANSPORTER PERMEASE PROTEIN"/>
    <property type="match status" value="1"/>
</dbReference>
<feature type="transmembrane region" description="Helical" evidence="7">
    <location>
        <begin position="109"/>
        <end position="130"/>
    </location>
</feature>
<keyword evidence="6 7" id="KW-0472">Membrane</keyword>
<dbReference type="AlphaFoldDB" id="A0A2C8ZAR4"/>
<feature type="region of interest" description="Disordered" evidence="8">
    <location>
        <begin position="1"/>
        <end position="36"/>
    </location>
</feature>
<gene>
    <name evidence="10" type="ORF">SAMN06296378_1209</name>
</gene>
<dbReference type="Pfam" id="PF00528">
    <property type="entry name" value="BPD_transp_1"/>
    <property type="match status" value="1"/>
</dbReference>
<reference evidence="10 11" key="1">
    <citation type="submission" date="2017-09" db="EMBL/GenBank/DDBJ databases">
        <authorList>
            <person name="Ehlers B."/>
            <person name="Leendertz F.H."/>
        </authorList>
    </citation>
    <scope>NUCLEOTIDE SEQUENCE [LARGE SCALE GENOMIC DNA]</scope>
    <source>
        <strain evidence="10 11">CGMCC 1.05381</strain>
    </source>
</reference>
<dbReference type="OrthoDB" id="9805974at2"/>
<dbReference type="PROSITE" id="PS50928">
    <property type="entry name" value="ABC_TM1"/>
    <property type="match status" value="1"/>
</dbReference>
<evidence type="ECO:0000256" key="3">
    <source>
        <dbReference type="ARBA" id="ARBA00022475"/>
    </source>
</evidence>
<keyword evidence="3" id="KW-1003">Cell membrane</keyword>
<evidence type="ECO:0000313" key="10">
    <source>
        <dbReference type="EMBL" id="SOE61126.1"/>
    </source>
</evidence>
<keyword evidence="2 7" id="KW-0813">Transport</keyword>
<evidence type="ECO:0000259" key="9">
    <source>
        <dbReference type="PROSITE" id="PS50928"/>
    </source>
</evidence>
<keyword evidence="4 7" id="KW-0812">Transmembrane</keyword>
<feature type="transmembrane region" description="Helical" evidence="7">
    <location>
        <begin position="191"/>
        <end position="214"/>
    </location>
</feature>
<accession>A0A2C8ZAR4</accession>
<evidence type="ECO:0000313" key="11">
    <source>
        <dbReference type="Proteomes" id="UP000219440"/>
    </source>
</evidence>
<feature type="transmembrane region" description="Helical" evidence="7">
    <location>
        <begin position="47"/>
        <end position="72"/>
    </location>
</feature>
<dbReference type="InterPro" id="IPR035906">
    <property type="entry name" value="MetI-like_sf"/>
</dbReference>
<evidence type="ECO:0000256" key="4">
    <source>
        <dbReference type="ARBA" id="ARBA00022692"/>
    </source>
</evidence>
<protein>
    <submittedName>
        <fullName evidence="10">Carbohydrate ABC transporter membrane protein 1, CUT1 family</fullName>
    </submittedName>
</protein>
<proteinExistence type="inferred from homology"/>
<feature type="transmembrane region" description="Helical" evidence="7">
    <location>
        <begin position="142"/>
        <end position="162"/>
    </location>
</feature>
<dbReference type="PANTHER" id="PTHR30193:SF41">
    <property type="entry name" value="DIACETYLCHITOBIOSE UPTAKE SYSTEM PERMEASE PROTEIN NGCF"/>
    <property type="match status" value="1"/>
</dbReference>
<dbReference type="EMBL" id="OCST01000002">
    <property type="protein sequence ID" value="SOE61126.1"/>
    <property type="molecule type" value="Genomic_DNA"/>
</dbReference>
<dbReference type="GO" id="GO:0055085">
    <property type="term" value="P:transmembrane transport"/>
    <property type="evidence" value="ECO:0007669"/>
    <property type="project" value="InterPro"/>
</dbReference>
<evidence type="ECO:0000256" key="1">
    <source>
        <dbReference type="ARBA" id="ARBA00004651"/>
    </source>
</evidence>
<dbReference type="Gene3D" id="1.10.3720.10">
    <property type="entry name" value="MetI-like"/>
    <property type="match status" value="1"/>
</dbReference>
<evidence type="ECO:0000256" key="7">
    <source>
        <dbReference type="RuleBase" id="RU363032"/>
    </source>
</evidence>
<comment type="similarity">
    <text evidence="7">Belongs to the binding-protein-dependent transport system permease family.</text>
</comment>
<evidence type="ECO:0000256" key="6">
    <source>
        <dbReference type="ARBA" id="ARBA00023136"/>
    </source>
</evidence>
<keyword evidence="5 7" id="KW-1133">Transmembrane helix</keyword>
<dbReference type="CDD" id="cd06261">
    <property type="entry name" value="TM_PBP2"/>
    <property type="match status" value="1"/>
</dbReference>
<keyword evidence="11" id="KW-1185">Reference proteome</keyword>
<organism evidence="10 11">
    <name type="scientific">Salinibacterium xinjiangense</name>
    <dbReference type="NCBI Taxonomy" id="386302"/>
    <lineage>
        <taxon>Bacteria</taxon>
        <taxon>Bacillati</taxon>
        <taxon>Actinomycetota</taxon>
        <taxon>Actinomycetes</taxon>
        <taxon>Micrococcales</taxon>
        <taxon>Microbacteriaceae</taxon>
        <taxon>Salinibacterium</taxon>
    </lineage>
</organism>
<comment type="subcellular location">
    <subcellularLocation>
        <location evidence="1 7">Cell membrane</location>
        <topology evidence="1 7">Multi-pass membrane protein</topology>
    </subcellularLocation>
</comment>
<evidence type="ECO:0000256" key="2">
    <source>
        <dbReference type="ARBA" id="ARBA00022448"/>
    </source>
</evidence>
<dbReference type="RefSeq" id="WP_097060320.1">
    <property type="nucleotide sequence ID" value="NZ_BMLC01000001.1"/>
</dbReference>
<sequence>MTSISENRRTAPNPPVDLAAGGADTAVSAPPRRRRPRGVGWRMRLEIAALTGPALIVFVAFVIFPVVLAAYYGFFSWAGYGPATDFVGIQNYVTILQDGPFLDALRHNAMIAILSLVIQGPVAIGLALLLNRKMRGQSVIRVLIFVPYVISEVVVGLGWSLMLQSGGAANGLLDKLGLASLQQDWLSNPDVAIWSLLMIITWKYVGFAVILFLAGLQGIPEELSEAASIDGASFWQVQRLIVLPLLGPTVRIWAFLSIIGSLQLFDLVYIIWGQYVSSIAGTSTMATYMVANGRNAGSYGYGNAVAVVMFLISLTVALFYQRFLLRRDTAGAITGGKS</sequence>
<evidence type="ECO:0000256" key="5">
    <source>
        <dbReference type="ARBA" id="ARBA00022989"/>
    </source>
</evidence>